<protein>
    <recommendedName>
        <fullName evidence="1">Amidase domain-containing protein</fullName>
    </recommendedName>
</protein>
<gene>
    <name evidence="2" type="ORF">METZ01_LOCUS32763</name>
</gene>
<dbReference type="InterPro" id="IPR023631">
    <property type="entry name" value="Amidase_dom"/>
</dbReference>
<sequence length="479" mass="51080">MTHGDLAALSATETVALVKARQISPVEVVEASLDRIERYNPTLNAVVTLNEQAIEDAGALEVSLRSAAGSQVLCGVPVGIKDLTPVAGLRTTYGSPIFSDHVPTEDAMVVQRLRSEGAIIVGKTNTPEFGAGASTFNDVFGRTRNPWNPERTSGGSTGGGASALASGMIAIAEGSDLGGSLRIPASFCGLVGLRPSPGLVPTHPTEWLWDELSVSGPMARTAEDVALALQVMAGSDPRSPRSQSIQGRDFSRGIRDLQTDGLRLGYCPDVAGLGIDPGIAEVCRSAALGLKTGGADVEPIEVDLSDARKAFLHLRGVWMVTHMRDLMDRIEELGDNVRGNVEAGLRVTSEQIAWAHGVRDRMWMLFRHFFERYDFLLTPSMAVSPFPVEQNYPESIAGRPMKTYVDWFAPTFTLSLTGLPIASVPCGLDDEGLPVGLQIVGPPAGEEKVLGLCARIQEMYPIGYPDLGALDRFTVAATD</sequence>
<accession>A0A381QN52</accession>
<dbReference type="GO" id="GO:0003824">
    <property type="term" value="F:catalytic activity"/>
    <property type="evidence" value="ECO:0007669"/>
    <property type="project" value="InterPro"/>
</dbReference>
<organism evidence="2">
    <name type="scientific">marine metagenome</name>
    <dbReference type="NCBI Taxonomy" id="408172"/>
    <lineage>
        <taxon>unclassified sequences</taxon>
        <taxon>metagenomes</taxon>
        <taxon>ecological metagenomes</taxon>
    </lineage>
</organism>
<proteinExistence type="predicted"/>
<dbReference type="SUPFAM" id="SSF75304">
    <property type="entry name" value="Amidase signature (AS) enzymes"/>
    <property type="match status" value="1"/>
</dbReference>
<evidence type="ECO:0000313" key="2">
    <source>
        <dbReference type="EMBL" id="SUZ79909.1"/>
    </source>
</evidence>
<dbReference type="AlphaFoldDB" id="A0A381QN52"/>
<dbReference type="InterPro" id="IPR000120">
    <property type="entry name" value="Amidase"/>
</dbReference>
<dbReference type="EMBL" id="UINC01001405">
    <property type="protein sequence ID" value="SUZ79909.1"/>
    <property type="molecule type" value="Genomic_DNA"/>
</dbReference>
<feature type="domain" description="Amidase" evidence="1">
    <location>
        <begin position="27"/>
        <end position="450"/>
    </location>
</feature>
<dbReference type="Pfam" id="PF01425">
    <property type="entry name" value="Amidase"/>
    <property type="match status" value="1"/>
</dbReference>
<reference evidence="2" key="1">
    <citation type="submission" date="2018-05" db="EMBL/GenBank/DDBJ databases">
        <authorList>
            <person name="Lanie J.A."/>
            <person name="Ng W.-L."/>
            <person name="Kazmierczak K.M."/>
            <person name="Andrzejewski T.M."/>
            <person name="Davidsen T.M."/>
            <person name="Wayne K.J."/>
            <person name="Tettelin H."/>
            <person name="Glass J.I."/>
            <person name="Rusch D."/>
            <person name="Podicherti R."/>
            <person name="Tsui H.-C.T."/>
            <person name="Winkler M.E."/>
        </authorList>
    </citation>
    <scope>NUCLEOTIDE SEQUENCE</scope>
</reference>
<dbReference type="PANTHER" id="PTHR11895:SF76">
    <property type="entry name" value="INDOLEACETAMIDE HYDROLASE"/>
    <property type="match status" value="1"/>
</dbReference>
<dbReference type="InterPro" id="IPR036928">
    <property type="entry name" value="AS_sf"/>
</dbReference>
<evidence type="ECO:0000259" key="1">
    <source>
        <dbReference type="Pfam" id="PF01425"/>
    </source>
</evidence>
<name>A0A381QN52_9ZZZZ</name>
<dbReference type="Gene3D" id="3.90.1300.10">
    <property type="entry name" value="Amidase signature (AS) domain"/>
    <property type="match status" value="1"/>
</dbReference>
<dbReference type="PANTHER" id="PTHR11895">
    <property type="entry name" value="TRANSAMIDASE"/>
    <property type="match status" value="1"/>
</dbReference>